<protein>
    <recommendedName>
        <fullName evidence="6 13">Dihydropteroate synthase</fullName>
        <shortName evidence="13">DHPS</shortName>
        <ecNumber evidence="5 13">2.5.1.15</ecNumber>
    </recommendedName>
    <alternativeName>
        <fullName evidence="11 13">Dihydropteroate pyrophosphorylase</fullName>
    </alternativeName>
</protein>
<evidence type="ECO:0000256" key="12">
    <source>
        <dbReference type="ARBA" id="ARBA00053449"/>
    </source>
</evidence>
<evidence type="ECO:0000256" key="4">
    <source>
        <dbReference type="ARBA" id="ARBA00009503"/>
    </source>
</evidence>
<dbReference type="AlphaFoldDB" id="A0A9D1WHR1"/>
<keyword evidence="7 13" id="KW-0808">Transferase</keyword>
<feature type="domain" description="Pterin-binding" evidence="14">
    <location>
        <begin position="14"/>
        <end position="260"/>
    </location>
</feature>
<evidence type="ECO:0000256" key="8">
    <source>
        <dbReference type="ARBA" id="ARBA00022723"/>
    </source>
</evidence>
<reference evidence="15" key="2">
    <citation type="submission" date="2021-04" db="EMBL/GenBank/DDBJ databases">
        <authorList>
            <person name="Gilroy R."/>
        </authorList>
    </citation>
    <scope>NUCLEOTIDE SEQUENCE</scope>
    <source>
        <strain evidence="15">ChiSjej1B19-8411</strain>
    </source>
</reference>
<evidence type="ECO:0000256" key="1">
    <source>
        <dbReference type="ARBA" id="ARBA00000012"/>
    </source>
</evidence>
<accession>A0A9D1WHR1</accession>
<dbReference type="CDD" id="cd00739">
    <property type="entry name" value="DHPS"/>
    <property type="match status" value="1"/>
</dbReference>
<evidence type="ECO:0000256" key="5">
    <source>
        <dbReference type="ARBA" id="ARBA00012458"/>
    </source>
</evidence>
<dbReference type="PROSITE" id="PS00793">
    <property type="entry name" value="DHPS_2"/>
    <property type="match status" value="1"/>
</dbReference>
<dbReference type="Proteomes" id="UP000886817">
    <property type="component" value="Unassembled WGS sequence"/>
</dbReference>
<gene>
    <name evidence="15" type="primary">folP</name>
    <name evidence="15" type="ORF">IAA45_07040</name>
</gene>
<dbReference type="PANTHER" id="PTHR20941">
    <property type="entry name" value="FOLATE SYNTHESIS PROTEINS"/>
    <property type="match status" value="1"/>
</dbReference>
<dbReference type="InterPro" id="IPR045031">
    <property type="entry name" value="DHP_synth-like"/>
</dbReference>
<dbReference type="InterPro" id="IPR006390">
    <property type="entry name" value="DHP_synth_dom"/>
</dbReference>
<evidence type="ECO:0000256" key="2">
    <source>
        <dbReference type="ARBA" id="ARBA00001946"/>
    </source>
</evidence>
<dbReference type="EC" id="2.5.1.15" evidence="5 13"/>
<dbReference type="PROSITE" id="PS50972">
    <property type="entry name" value="PTERIN_BINDING"/>
    <property type="match status" value="1"/>
</dbReference>
<dbReference type="GO" id="GO:0004156">
    <property type="term" value="F:dihydropteroate synthase activity"/>
    <property type="evidence" value="ECO:0007669"/>
    <property type="project" value="UniProtKB-EC"/>
</dbReference>
<evidence type="ECO:0000256" key="11">
    <source>
        <dbReference type="ARBA" id="ARBA00030193"/>
    </source>
</evidence>
<evidence type="ECO:0000259" key="14">
    <source>
        <dbReference type="PROSITE" id="PS50972"/>
    </source>
</evidence>
<comment type="caution">
    <text evidence="15">The sequence shown here is derived from an EMBL/GenBank/DDBJ whole genome shotgun (WGS) entry which is preliminary data.</text>
</comment>
<dbReference type="PANTHER" id="PTHR20941:SF1">
    <property type="entry name" value="FOLIC ACID SYNTHESIS PROTEIN FOL1"/>
    <property type="match status" value="1"/>
</dbReference>
<dbReference type="SUPFAM" id="SSF51717">
    <property type="entry name" value="Dihydropteroate synthetase-like"/>
    <property type="match status" value="1"/>
</dbReference>
<dbReference type="Gene3D" id="3.20.20.20">
    <property type="entry name" value="Dihydropteroate synthase-like"/>
    <property type="match status" value="1"/>
</dbReference>
<comment type="cofactor">
    <cofactor evidence="2 13">
        <name>Mg(2+)</name>
        <dbReference type="ChEBI" id="CHEBI:18420"/>
    </cofactor>
</comment>
<evidence type="ECO:0000313" key="15">
    <source>
        <dbReference type="EMBL" id="HIX59450.1"/>
    </source>
</evidence>
<keyword evidence="8 13" id="KW-0479">Metal-binding</keyword>
<dbReference type="Pfam" id="PF00809">
    <property type="entry name" value="Pterin_bind"/>
    <property type="match status" value="1"/>
</dbReference>
<evidence type="ECO:0000256" key="9">
    <source>
        <dbReference type="ARBA" id="ARBA00022842"/>
    </source>
</evidence>
<sequence length="272" mass="30426">MKIGSHLFDTDNNCYIMGILNVTPDSFSDGGKWNDLGRARDHVEEMIEEGAAIIDIGGESTRPGHQQISTEEEIARVVPAIEMVKSRWDVPVSIDSYKSEVVEAALKAGADMVNDIWGLKYDEKVAELIARYQVPCCLMHNRKEPDYQDFMTDLCEDLRESVAVAKKYGVEDDKIILDPGVGFGKTYENNLTAIHQLERMHELGYPILLATSRKSVIGLTLDLPSDQRVEGTLATTVMGVMKGAAFVRVHDVKENYRIIRMTRSILAESKCE</sequence>
<dbReference type="EMBL" id="DXEX01000154">
    <property type="protein sequence ID" value="HIX59450.1"/>
    <property type="molecule type" value="Genomic_DNA"/>
</dbReference>
<evidence type="ECO:0000256" key="13">
    <source>
        <dbReference type="RuleBase" id="RU361205"/>
    </source>
</evidence>
<keyword evidence="9 13" id="KW-0460">Magnesium</keyword>
<dbReference type="InterPro" id="IPR000489">
    <property type="entry name" value="Pterin-binding_dom"/>
</dbReference>
<dbReference type="GO" id="GO:0046872">
    <property type="term" value="F:metal ion binding"/>
    <property type="evidence" value="ECO:0007669"/>
    <property type="project" value="UniProtKB-KW"/>
</dbReference>
<comment type="pathway">
    <text evidence="3 13">Cofactor biosynthesis; tetrahydrofolate biosynthesis; 7,8-dihydrofolate from 2-amino-4-hydroxy-6-hydroxymethyl-7,8-dihydropteridine diphosphate and 4-aminobenzoate: step 1/2.</text>
</comment>
<evidence type="ECO:0000256" key="6">
    <source>
        <dbReference type="ARBA" id="ARBA00016919"/>
    </source>
</evidence>
<comment type="catalytic activity">
    <reaction evidence="1">
        <text>(7,8-dihydropterin-6-yl)methyl diphosphate + 4-aminobenzoate = 7,8-dihydropteroate + diphosphate</text>
        <dbReference type="Rhea" id="RHEA:19949"/>
        <dbReference type="ChEBI" id="CHEBI:17836"/>
        <dbReference type="ChEBI" id="CHEBI:17839"/>
        <dbReference type="ChEBI" id="CHEBI:33019"/>
        <dbReference type="ChEBI" id="CHEBI:72950"/>
        <dbReference type="EC" id="2.5.1.15"/>
    </reaction>
</comment>
<organism evidence="15 16">
    <name type="scientific">Candidatus Blautia gallistercoris</name>
    <dbReference type="NCBI Taxonomy" id="2838490"/>
    <lineage>
        <taxon>Bacteria</taxon>
        <taxon>Bacillati</taxon>
        <taxon>Bacillota</taxon>
        <taxon>Clostridia</taxon>
        <taxon>Lachnospirales</taxon>
        <taxon>Lachnospiraceae</taxon>
        <taxon>Blautia</taxon>
    </lineage>
</organism>
<dbReference type="FunFam" id="3.20.20.20:FF:000006">
    <property type="entry name" value="Dihydropteroate synthase"/>
    <property type="match status" value="1"/>
</dbReference>
<evidence type="ECO:0000256" key="3">
    <source>
        <dbReference type="ARBA" id="ARBA00004763"/>
    </source>
</evidence>
<comment type="similarity">
    <text evidence="4 13">Belongs to the DHPS family.</text>
</comment>
<evidence type="ECO:0000256" key="10">
    <source>
        <dbReference type="ARBA" id="ARBA00022909"/>
    </source>
</evidence>
<dbReference type="NCBIfam" id="TIGR01496">
    <property type="entry name" value="DHPS"/>
    <property type="match status" value="1"/>
</dbReference>
<proteinExistence type="inferred from homology"/>
<name>A0A9D1WHR1_9FIRM</name>
<dbReference type="GO" id="GO:0005829">
    <property type="term" value="C:cytosol"/>
    <property type="evidence" value="ECO:0007669"/>
    <property type="project" value="TreeGrafter"/>
</dbReference>
<reference evidence="15" key="1">
    <citation type="journal article" date="2021" name="PeerJ">
        <title>Extensive microbial diversity within the chicken gut microbiome revealed by metagenomics and culture.</title>
        <authorList>
            <person name="Gilroy R."/>
            <person name="Ravi A."/>
            <person name="Getino M."/>
            <person name="Pursley I."/>
            <person name="Horton D.L."/>
            <person name="Alikhan N.F."/>
            <person name="Baker D."/>
            <person name="Gharbi K."/>
            <person name="Hall N."/>
            <person name="Watson M."/>
            <person name="Adriaenssens E.M."/>
            <person name="Foster-Nyarko E."/>
            <person name="Jarju S."/>
            <person name="Secka A."/>
            <person name="Antonio M."/>
            <person name="Oren A."/>
            <person name="Chaudhuri R.R."/>
            <person name="La Ragione R."/>
            <person name="Hildebrand F."/>
            <person name="Pallen M.J."/>
        </authorList>
    </citation>
    <scope>NUCLEOTIDE SEQUENCE</scope>
    <source>
        <strain evidence="15">ChiSjej1B19-8411</strain>
    </source>
</reference>
<comment type="function">
    <text evidence="12 13">Catalyzes the condensation of para-aminobenzoate (pABA) with 6-hydroxymethyl-7,8-dihydropterin diphosphate (DHPt-PP) to form 7,8-dihydropteroate (H2Pte), the immediate precursor of folate derivatives.</text>
</comment>
<evidence type="ECO:0000256" key="7">
    <source>
        <dbReference type="ARBA" id="ARBA00022679"/>
    </source>
</evidence>
<dbReference type="PROSITE" id="PS00792">
    <property type="entry name" value="DHPS_1"/>
    <property type="match status" value="1"/>
</dbReference>
<dbReference type="GO" id="GO:0046656">
    <property type="term" value="P:folic acid biosynthetic process"/>
    <property type="evidence" value="ECO:0007669"/>
    <property type="project" value="UniProtKB-KW"/>
</dbReference>
<evidence type="ECO:0000313" key="16">
    <source>
        <dbReference type="Proteomes" id="UP000886817"/>
    </source>
</evidence>
<dbReference type="GO" id="GO:0046654">
    <property type="term" value="P:tetrahydrofolate biosynthetic process"/>
    <property type="evidence" value="ECO:0007669"/>
    <property type="project" value="TreeGrafter"/>
</dbReference>
<keyword evidence="10 13" id="KW-0289">Folate biosynthesis</keyword>
<dbReference type="InterPro" id="IPR011005">
    <property type="entry name" value="Dihydropteroate_synth-like_sf"/>
</dbReference>